<gene>
    <name evidence="5" type="ORF">SAMN05443244_0819</name>
</gene>
<dbReference type="GO" id="GO:0006487">
    <property type="term" value="P:protein N-linked glycosylation"/>
    <property type="evidence" value="ECO:0007669"/>
    <property type="project" value="TreeGrafter"/>
</dbReference>
<dbReference type="GO" id="GO:0097367">
    <property type="term" value="F:carbohydrate derivative binding"/>
    <property type="evidence" value="ECO:0007669"/>
    <property type="project" value="InterPro"/>
</dbReference>
<dbReference type="InterPro" id="IPR001347">
    <property type="entry name" value="SIS_dom"/>
</dbReference>
<dbReference type="PROSITE" id="PS51464">
    <property type="entry name" value="SIS"/>
    <property type="match status" value="2"/>
</dbReference>
<dbReference type="EMBL" id="FNSD01000001">
    <property type="protein sequence ID" value="SEB49785.1"/>
    <property type="molecule type" value="Genomic_DNA"/>
</dbReference>
<comment type="catalytic activity">
    <reaction evidence="1">
        <text>D-fructose 6-phosphate + L-glutamine = D-glucosamine 6-phosphate + L-glutamate</text>
        <dbReference type="Rhea" id="RHEA:13237"/>
        <dbReference type="ChEBI" id="CHEBI:29985"/>
        <dbReference type="ChEBI" id="CHEBI:58359"/>
        <dbReference type="ChEBI" id="CHEBI:58725"/>
        <dbReference type="ChEBI" id="CHEBI:61527"/>
        <dbReference type="EC" id="2.6.1.16"/>
    </reaction>
</comment>
<evidence type="ECO:0000313" key="5">
    <source>
        <dbReference type="EMBL" id="SEB49785.1"/>
    </source>
</evidence>
<dbReference type="SUPFAM" id="SSF53697">
    <property type="entry name" value="SIS domain"/>
    <property type="match status" value="1"/>
</dbReference>
<evidence type="ECO:0000256" key="2">
    <source>
        <dbReference type="ARBA" id="ARBA00012916"/>
    </source>
</evidence>
<evidence type="ECO:0000259" key="4">
    <source>
        <dbReference type="PROSITE" id="PS51464"/>
    </source>
</evidence>
<sequence>MSSEQMKGRIVAQPASLRRVLKHQYGAGADALQQAASLLRSAAQVVITGMGASYYAALPLESHLCAAGVNAVAVEAGELLHFRLRAYPDAVLLVVSRSGESIEIAKLLAAKSPGQTVIGVSNRPKSRLAREADVAIAMESQDDDIVALQTYTGTLLTLALLGRAVENASAAARTEVESFLPGFEDLVITSLDGLQGWDAFLRPCRSLYLLGRGASYASALEGALLFHEVSKEPAVAMPTASFRHGPVEVVDRGFRAFLFAPQDKTQKLNVALAQDLVRFGGQVRVIGPSEDTSGEMQWIATPSLLDIYAPIFEVVPLQAAALRLAELEGIVPGSFRFAPPVALDEASFGPVS</sequence>
<dbReference type="InterPro" id="IPR035490">
    <property type="entry name" value="GlmS/FrlB_SIS"/>
</dbReference>
<dbReference type="PANTHER" id="PTHR10937">
    <property type="entry name" value="GLUCOSAMINE--FRUCTOSE-6-PHOSPHATE AMINOTRANSFERASE, ISOMERIZING"/>
    <property type="match status" value="1"/>
</dbReference>
<dbReference type="GO" id="GO:0006047">
    <property type="term" value="P:UDP-N-acetylglucosamine metabolic process"/>
    <property type="evidence" value="ECO:0007669"/>
    <property type="project" value="TreeGrafter"/>
</dbReference>
<proteinExistence type="predicted"/>
<evidence type="ECO:0000256" key="3">
    <source>
        <dbReference type="ARBA" id="ARBA00016090"/>
    </source>
</evidence>
<dbReference type="Proteomes" id="UP000182409">
    <property type="component" value="Unassembled WGS sequence"/>
</dbReference>
<feature type="domain" description="SIS" evidence="4">
    <location>
        <begin position="197"/>
        <end position="335"/>
    </location>
</feature>
<dbReference type="CDD" id="cd05009">
    <property type="entry name" value="SIS_GlmS_GlmD_2"/>
    <property type="match status" value="1"/>
</dbReference>
<dbReference type="GO" id="GO:0006002">
    <property type="term" value="P:fructose 6-phosphate metabolic process"/>
    <property type="evidence" value="ECO:0007669"/>
    <property type="project" value="TreeGrafter"/>
</dbReference>
<organism evidence="5 6">
    <name type="scientific">Terriglobus roseus</name>
    <dbReference type="NCBI Taxonomy" id="392734"/>
    <lineage>
        <taxon>Bacteria</taxon>
        <taxon>Pseudomonadati</taxon>
        <taxon>Acidobacteriota</taxon>
        <taxon>Terriglobia</taxon>
        <taxon>Terriglobales</taxon>
        <taxon>Acidobacteriaceae</taxon>
        <taxon>Terriglobus</taxon>
    </lineage>
</organism>
<name>A0A1H4JVA6_9BACT</name>
<dbReference type="PANTHER" id="PTHR10937:SF0">
    <property type="entry name" value="GLUTAMINE--FRUCTOSE-6-PHOSPHATE TRANSAMINASE (ISOMERIZING)"/>
    <property type="match status" value="1"/>
</dbReference>
<keyword evidence="5" id="KW-0032">Aminotransferase</keyword>
<dbReference type="Gene3D" id="3.40.50.10490">
    <property type="entry name" value="Glucose-6-phosphate isomerase like protein, domain 1"/>
    <property type="match status" value="2"/>
</dbReference>
<dbReference type="EC" id="2.6.1.16" evidence="2"/>
<evidence type="ECO:0000256" key="1">
    <source>
        <dbReference type="ARBA" id="ARBA00001031"/>
    </source>
</evidence>
<dbReference type="OrthoDB" id="9782098at2"/>
<dbReference type="GO" id="GO:0004360">
    <property type="term" value="F:glutamine-fructose-6-phosphate transaminase (isomerizing) activity"/>
    <property type="evidence" value="ECO:0007669"/>
    <property type="project" value="UniProtKB-EC"/>
</dbReference>
<keyword evidence="5" id="KW-0808">Transferase</keyword>
<dbReference type="InterPro" id="IPR046348">
    <property type="entry name" value="SIS_dom_sf"/>
</dbReference>
<dbReference type="RefSeq" id="WP_074652467.1">
    <property type="nucleotide sequence ID" value="NZ_FNSD01000001.1"/>
</dbReference>
<dbReference type="Pfam" id="PF01380">
    <property type="entry name" value="SIS"/>
    <property type="match status" value="2"/>
</dbReference>
<protein>
    <recommendedName>
        <fullName evidence="3">Glutamine--fructose-6-phosphate aminotransferase [isomerizing]</fullName>
        <ecNumber evidence="2">2.6.1.16</ecNumber>
    </recommendedName>
</protein>
<reference evidence="5 6" key="1">
    <citation type="submission" date="2016-10" db="EMBL/GenBank/DDBJ databases">
        <authorList>
            <person name="de Groot N.N."/>
        </authorList>
    </citation>
    <scope>NUCLEOTIDE SEQUENCE [LARGE SCALE GENOMIC DNA]</scope>
    <source>
        <strain evidence="5 6">AB35.6</strain>
    </source>
</reference>
<dbReference type="AlphaFoldDB" id="A0A1H4JVA6"/>
<evidence type="ECO:0000313" key="6">
    <source>
        <dbReference type="Proteomes" id="UP000182409"/>
    </source>
</evidence>
<feature type="domain" description="SIS" evidence="4">
    <location>
        <begin position="35"/>
        <end position="175"/>
    </location>
</feature>
<accession>A0A1H4JVA6</accession>